<dbReference type="GO" id="GO:0005975">
    <property type="term" value="P:carbohydrate metabolic process"/>
    <property type="evidence" value="ECO:0007669"/>
    <property type="project" value="InterPro"/>
</dbReference>
<dbReference type="PANTHER" id="PTHR22600">
    <property type="entry name" value="BETA-HEXOSAMINIDASE"/>
    <property type="match status" value="1"/>
</dbReference>
<keyword evidence="4 10" id="KW-0378">Hydrolase</keyword>
<accession>A0A7Z2VV72</accession>
<dbReference type="EMBL" id="CP051685">
    <property type="protein sequence ID" value="QJD99509.1"/>
    <property type="molecule type" value="Genomic_DNA"/>
</dbReference>
<dbReference type="InterPro" id="IPR012291">
    <property type="entry name" value="CBM2_carb-bd_dom_sf"/>
</dbReference>
<protein>
    <recommendedName>
        <fullName evidence="3">beta-N-acetylhexosaminidase</fullName>
        <ecNumber evidence="3">3.2.1.52</ecNumber>
    </recommendedName>
    <alternativeName>
        <fullName evidence="6">Beta-N-acetylhexosaminidase</fullName>
    </alternativeName>
    <alternativeName>
        <fullName evidence="7">N-acetyl-beta-glucosaminidase</fullName>
    </alternativeName>
</protein>
<dbReference type="InterPro" id="IPR008965">
    <property type="entry name" value="CBM2/CBM3_carb-bd_dom_sf"/>
</dbReference>
<evidence type="ECO:0000313" key="10">
    <source>
        <dbReference type="EMBL" id="QJD99509.1"/>
    </source>
</evidence>
<comment type="similarity">
    <text evidence="2">Belongs to the glycosyl hydrolase 20 family.</text>
</comment>
<dbReference type="RefSeq" id="WP_169434408.1">
    <property type="nucleotide sequence ID" value="NZ_CP051685.1"/>
</dbReference>
<dbReference type="GO" id="GO:0030247">
    <property type="term" value="F:polysaccharide binding"/>
    <property type="evidence" value="ECO:0007669"/>
    <property type="project" value="InterPro"/>
</dbReference>
<dbReference type="Gene3D" id="3.20.20.80">
    <property type="entry name" value="Glycosidases"/>
    <property type="match status" value="1"/>
</dbReference>
<gene>
    <name evidence="10" type="ORF">HH212_05295</name>
</gene>
<evidence type="ECO:0000256" key="5">
    <source>
        <dbReference type="ARBA" id="ARBA00023295"/>
    </source>
</evidence>
<feature type="domain" description="Chitobiase/beta-hexosaminidases N-terminal" evidence="9">
    <location>
        <begin position="7"/>
        <end position="149"/>
    </location>
</feature>
<keyword evidence="11" id="KW-1185">Reference proteome</keyword>
<proteinExistence type="inferred from homology"/>
<dbReference type="GO" id="GO:0030203">
    <property type="term" value="P:glycosaminoglycan metabolic process"/>
    <property type="evidence" value="ECO:0007669"/>
    <property type="project" value="TreeGrafter"/>
</dbReference>
<comment type="catalytic activity">
    <reaction evidence="1">
        <text>Hydrolysis of terminal non-reducing N-acetyl-D-hexosamine residues in N-acetyl-beta-D-hexosaminides.</text>
        <dbReference type="EC" id="3.2.1.52"/>
    </reaction>
</comment>
<dbReference type="KEGG" id="mfy:HH212_05295"/>
<evidence type="ECO:0000256" key="1">
    <source>
        <dbReference type="ARBA" id="ARBA00001231"/>
    </source>
</evidence>
<dbReference type="InterPro" id="IPR029018">
    <property type="entry name" value="Hex-like_dom2"/>
</dbReference>
<dbReference type="SUPFAM" id="SSF55545">
    <property type="entry name" value="beta-N-acetylhexosaminidase-like domain"/>
    <property type="match status" value="1"/>
</dbReference>
<reference evidence="10 11" key="1">
    <citation type="submission" date="2020-04" db="EMBL/GenBank/DDBJ databases">
        <title>Genome sequencing of novel species.</title>
        <authorList>
            <person name="Heo J."/>
            <person name="Kim S.-J."/>
            <person name="Kim J.-S."/>
            <person name="Hong S.-B."/>
            <person name="Kwon S.-W."/>
        </authorList>
    </citation>
    <scope>NUCLEOTIDE SEQUENCE [LARGE SCALE GENOMIC DNA]</scope>
    <source>
        <strain evidence="10 11">GN2-R2</strain>
    </source>
</reference>
<dbReference type="InterPro" id="IPR004866">
    <property type="entry name" value="CHB/HEX_N_dom"/>
</dbReference>
<dbReference type="InterPro" id="IPR015882">
    <property type="entry name" value="HEX_bac_N"/>
</dbReference>
<evidence type="ECO:0000256" key="6">
    <source>
        <dbReference type="ARBA" id="ARBA00030512"/>
    </source>
</evidence>
<dbReference type="Pfam" id="PF00728">
    <property type="entry name" value="Glyco_hydro_20"/>
    <property type="match status" value="1"/>
</dbReference>
<evidence type="ECO:0000313" key="11">
    <source>
        <dbReference type="Proteomes" id="UP000502415"/>
    </source>
</evidence>
<dbReference type="Gene3D" id="2.60.40.290">
    <property type="match status" value="1"/>
</dbReference>
<dbReference type="EC" id="3.2.1.52" evidence="3"/>
<dbReference type="AlphaFoldDB" id="A0A7Z2VV72"/>
<organism evidence="10 11">
    <name type="scientific">Massilia forsythiae</name>
    <dbReference type="NCBI Taxonomy" id="2728020"/>
    <lineage>
        <taxon>Bacteria</taxon>
        <taxon>Pseudomonadati</taxon>
        <taxon>Pseudomonadota</taxon>
        <taxon>Betaproteobacteria</taxon>
        <taxon>Burkholderiales</taxon>
        <taxon>Oxalobacteraceae</taxon>
        <taxon>Telluria group</taxon>
        <taxon>Massilia</taxon>
    </lineage>
</organism>
<dbReference type="InterPro" id="IPR015883">
    <property type="entry name" value="Glyco_hydro_20_cat"/>
</dbReference>
<dbReference type="Gene3D" id="2.60.40.10">
    <property type="entry name" value="Immunoglobulins"/>
    <property type="match status" value="1"/>
</dbReference>
<dbReference type="InterPro" id="IPR025705">
    <property type="entry name" value="Beta_hexosaminidase_sua/sub"/>
</dbReference>
<keyword evidence="5" id="KW-0326">Glycosidase</keyword>
<dbReference type="SMART" id="SM01081">
    <property type="entry name" value="CHB_HEX"/>
    <property type="match status" value="1"/>
</dbReference>
<name>A0A7Z2VV72_9BURK</name>
<dbReference type="PRINTS" id="PR00738">
    <property type="entry name" value="GLHYDRLASE20"/>
</dbReference>
<evidence type="ECO:0000256" key="2">
    <source>
        <dbReference type="ARBA" id="ARBA00006285"/>
    </source>
</evidence>
<dbReference type="InterPro" id="IPR017853">
    <property type="entry name" value="GH"/>
</dbReference>
<evidence type="ECO:0000256" key="4">
    <source>
        <dbReference type="ARBA" id="ARBA00022801"/>
    </source>
</evidence>
<dbReference type="GO" id="GO:0016020">
    <property type="term" value="C:membrane"/>
    <property type="evidence" value="ECO:0007669"/>
    <property type="project" value="TreeGrafter"/>
</dbReference>
<evidence type="ECO:0000259" key="9">
    <source>
        <dbReference type="SMART" id="SM01081"/>
    </source>
</evidence>
<dbReference type="GO" id="GO:0004563">
    <property type="term" value="F:beta-N-acetylhexosaminidase activity"/>
    <property type="evidence" value="ECO:0007669"/>
    <property type="project" value="UniProtKB-EC"/>
</dbReference>
<dbReference type="Gene3D" id="3.30.379.10">
    <property type="entry name" value="Chitobiase/beta-hexosaminidase domain 2-like"/>
    <property type="match status" value="1"/>
</dbReference>
<dbReference type="SUPFAM" id="SSF49384">
    <property type="entry name" value="Carbohydrate-binding domain"/>
    <property type="match status" value="1"/>
</dbReference>
<dbReference type="Pfam" id="PF03173">
    <property type="entry name" value="CHB_HEX"/>
    <property type="match status" value="1"/>
</dbReference>
<dbReference type="InterPro" id="IPR013783">
    <property type="entry name" value="Ig-like_fold"/>
</dbReference>
<evidence type="ECO:0000256" key="3">
    <source>
        <dbReference type="ARBA" id="ARBA00012663"/>
    </source>
</evidence>
<evidence type="ECO:0000256" key="7">
    <source>
        <dbReference type="ARBA" id="ARBA00033000"/>
    </source>
</evidence>
<dbReference type="Proteomes" id="UP000502415">
    <property type="component" value="Chromosome"/>
</dbReference>
<dbReference type="SUPFAM" id="SSF81296">
    <property type="entry name" value="E set domains"/>
    <property type="match status" value="1"/>
</dbReference>
<dbReference type="SUPFAM" id="SSF51445">
    <property type="entry name" value="(Trans)glycosidases"/>
    <property type="match status" value="1"/>
</dbReference>
<dbReference type="PANTHER" id="PTHR22600:SF57">
    <property type="entry name" value="BETA-N-ACETYLHEXOSAMINIDASE"/>
    <property type="match status" value="1"/>
</dbReference>
<dbReference type="Pfam" id="PF13290">
    <property type="entry name" value="CHB_HEX_C_1"/>
    <property type="match status" value="1"/>
</dbReference>
<feature type="active site" description="Proton donor" evidence="8">
    <location>
        <position position="502"/>
    </location>
</feature>
<sequence length="853" mass="91142">MPKREGAPVTLAWECLSNLDDEQRFSARLRLHNASGTPIGAGWALYFNSCRRILPWTVDGGFAIVHVNGDLFRLTRSAQEDWAPGRDYALRYQARFWAISITDAPLGFYLVTAAGQAIDLGDPAIAPFVQPCQLLRHAHDLVPAADAAWRYRENAALALLPPHAVGRVTPRPLEARFDEDARRVILRSGTPLVVRGDAAALAGEIALLRALLGGLPAGADDEDGAAAHIVLECGPVAAPGAEAYLLEIGAGPGGRAQVLLRGASAHGVFNGLQTLAQLLEDDGALPAGRVLDAPRFGYRGLMLDVARHFVGVDTVLRLVDCMACYKLNRLHLHLTDDEGWRLHIDALPELTAIGARRGVPGADEAPCLPPSFGSGAAVAGSAGTGYYGRADFIAILRYANARHIEVIPEFNLPGHARAAVVAMRARHDRLLAQGDAQGAARYRLDDPDDASAYESVQMWRDNVVCIALPSVDRFIETVVAHVAALYRAAGVPLWTIHTGGDEVPAGAWTASPRCRALMRERGWDTVGRLHADFVARCRAILARHGIACAGWEETALVHAGGTTAMPAPPGGHGPGVQVYAWNNAWGSGQEDLAYRLANAGHDVVLANAASLYFDLAHAKDPHEPGYYWAGFVDTRDTFAFRPFAMLDAAAADPMGRPVAPARRAALQRLDAAGRAHIRGLQGQLWGENAGSPARIEYLAAPRLLALAERAWAPDPGWDGIADPAARAAAIGAAWNEFANRLGQRELARLDRAPLDWAYRLPPPGVLCEAAGDATIVHANAAFPGLALHYTVDGSAPRADGPRYRAPLTLAAGAVLKVASFDTRGRASRVVTIDNRMSHHEERHGRDHNGAGGA</sequence>
<dbReference type="InterPro" id="IPR059177">
    <property type="entry name" value="GH29D-like_dom"/>
</dbReference>
<dbReference type="InterPro" id="IPR014756">
    <property type="entry name" value="Ig_E-set"/>
</dbReference>
<dbReference type="Pfam" id="PF02838">
    <property type="entry name" value="Glyco_hydro_20b"/>
    <property type="match status" value="1"/>
</dbReference>
<evidence type="ECO:0000256" key="8">
    <source>
        <dbReference type="PIRSR" id="PIRSR625705-1"/>
    </source>
</evidence>